<reference evidence="4 5" key="1">
    <citation type="submission" date="2018-11" db="EMBL/GenBank/DDBJ databases">
        <title>Cryobacterium sp. nov., isolated from rhizosphere soil of lettuce.</title>
        <authorList>
            <person name="Wang Y."/>
        </authorList>
    </citation>
    <scope>NUCLEOTIDE SEQUENCE [LARGE SCALE GENOMIC DNA]</scope>
    <source>
        <strain evidence="4 5">NEAU-85</strain>
    </source>
</reference>
<dbReference type="GO" id="GO:0005524">
    <property type="term" value="F:ATP binding"/>
    <property type="evidence" value="ECO:0007669"/>
    <property type="project" value="UniProtKB-KW"/>
</dbReference>
<dbReference type="Gene3D" id="3.40.50.300">
    <property type="entry name" value="P-loop containing nucleotide triphosphate hydrolases"/>
    <property type="match status" value="1"/>
</dbReference>
<organism evidence="4 5">
    <name type="scientific">Cryobacterium tepidiphilum</name>
    <dbReference type="NCBI Taxonomy" id="2486026"/>
    <lineage>
        <taxon>Bacteria</taxon>
        <taxon>Bacillati</taxon>
        <taxon>Actinomycetota</taxon>
        <taxon>Actinomycetes</taxon>
        <taxon>Micrococcales</taxon>
        <taxon>Microbacteriaceae</taxon>
        <taxon>Cryobacterium</taxon>
    </lineage>
</organism>
<dbReference type="GO" id="GO:0003677">
    <property type="term" value="F:DNA binding"/>
    <property type="evidence" value="ECO:0007669"/>
    <property type="project" value="InterPro"/>
</dbReference>
<dbReference type="InterPro" id="IPR027417">
    <property type="entry name" value="P-loop_NTPase"/>
</dbReference>
<dbReference type="SUPFAM" id="SSF52540">
    <property type="entry name" value="P-loop containing nucleoside triphosphate hydrolases"/>
    <property type="match status" value="1"/>
</dbReference>
<gene>
    <name evidence="4" type="ORF">EEJ31_00165</name>
</gene>
<dbReference type="Pfam" id="PF13191">
    <property type="entry name" value="AAA_16"/>
    <property type="match status" value="1"/>
</dbReference>
<dbReference type="InterPro" id="IPR036388">
    <property type="entry name" value="WH-like_DNA-bd_sf"/>
</dbReference>
<sequence length="978" mass="105539">MAARSGGIGPAFVGRSRELDVVGALVQRAVDGESGGLLVFGDAGVGKTALVQQACSNADPDALVLVGACLRLTSMTVPFLAIRSALRAAPRDVVSLPQLPPGDTPANVPVAFDAWIDDLCRERPVVLVIDDLHWADRSTLDVLMYLLAGPAQRRLALIVTARAGELGDDNVLQRWLADIRRLPRVEELALEPLDRVETGDQIAQLLGAAPHQSLVEDVFAHTHGNAYLNRLVVHDLTATARHLPPDLPGDLKSAVLESWRSLTSAARELTRIVAVGGRPVHPRQLSDVTSRPVDAVLPLLHEAVDAGVLDQSARGGYWFHHPMIAELLQQSLDPDERVRWHAAFAAHYEKTVTDAAPTADGSTPVEPMVAVADHHYRAYHPAEAYRWALRASDAVGAVGGVSEMLRLLRRAVDLREQLGSAVEDRQELLLRLMQAACDAGAHEEELRAIHLLLDEVQRDAQPLLVAELLVRRAHLRFTVGHAFLSASDMRSAVAFASREPASWQHAFALAELAHAKIWQGDPGAPALADQALAGARTSGHPRALSYALTAKAMSALVGGDAEEAVGRATEAVDASVAARDYWAYFNAAVWEANALEIWASRTFADRLRLRREQLAALGAPHPYLAMLSAEEASSWLAVGDWRECLDRLRVALGSDPGPFADVSARLAAARLAALQGRPAEARGHLDRADEVFIASSGYPNFTFDAVRAEVCLAGGDPAGAVEAALAGANSPGMPPTMCEWLLPLAARGLADQVEAVRVVGGDPTPLLRAVDGLTARFPSVIRDFGLPTELWRRQVRALEGLYLAEVARAREDADNQGRWVAVIDDCHEGQLAWEEAYACWRAAQALLVRGHQRERAASVLRRGLALAEELEALPLQTELEELARTARIPFGRVDSGAPSERTNRSASSARLPGLTSRELEILDHVVAGRTYGEIARALVISEKTVSSHISNLLRKTGAANRVDLARLARARQGRPRGM</sequence>
<dbReference type="EMBL" id="RDSR01000001">
    <property type="protein sequence ID" value="RNE67238.1"/>
    <property type="molecule type" value="Genomic_DNA"/>
</dbReference>
<dbReference type="PROSITE" id="PS00622">
    <property type="entry name" value="HTH_LUXR_1"/>
    <property type="match status" value="1"/>
</dbReference>
<dbReference type="CDD" id="cd06170">
    <property type="entry name" value="LuxR_C_like"/>
    <property type="match status" value="1"/>
</dbReference>
<dbReference type="Gene3D" id="1.10.10.10">
    <property type="entry name" value="Winged helix-like DNA-binding domain superfamily/Winged helix DNA-binding domain"/>
    <property type="match status" value="1"/>
</dbReference>
<dbReference type="OrthoDB" id="144293at2"/>
<dbReference type="GO" id="GO:0006355">
    <property type="term" value="P:regulation of DNA-templated transcription"/>
    <property type="evidence" value="ECO:0007669"/>
    <property type="project" value="InterPro"/>
</dbReference>
<dbReference type="GO" id="GO:0005737">
    <property type="term" value="C:cytoplasm"/>
    <property type="evidence" value="ECO:0007669"/>
    <property type="project" value="TreeGrafter"/>
</dbReference>
<dbReference type="Proteomes" id="UP000279859">
    <property type="component" value="Unassembled WGS sequence"/>
</dbReference>
<protein>
    <recommendedName>
        <fullName evidence="3">HTH luxR-type domain-containing protein</fullName>
    </recommendedName>
</protein>
<evidence type="ECO:0000313" key="5">
    <source>
        <dbReference type="Proteomes" id="UP000279859"/>
    </source>
</evidence>
<dbReference type="PANTHER" id="PTHR16305:SF35">
    <property type="entry name" value="TRANSCRIPTIONAL ACTIVATOR DOMAIN"/>
    <property type="match status" value="1"/>
</dbReference>
<dbReference type="AlphaFoldDB" id="A0A3M8LRX2"/>
<evidence type="ECO:0000313" key="4">
    <source>
        <dbReference type="EMBL" id="RNE67238.1"/>
    </source>
</evidence>
<proteinExistence type="predicted"/>
<dbReference type="InterPro" id="IPR016032">
    <property type="entry name" value="Sig_transdc_resp-reg_C-effctor"/>
</dbReference>
<dbReference type="RefSeq" id="WP_123044270.1">
    <property type="nucleotide sequence ID" value="NZ_RDSR01000001.1"/>
</dbReference>
<dbReference type="InterPro" id="IPR041664">
    <property type="entry name" value="AAA_16"/>
</dbReference>
<dbReference type="InterPro" id="IPR000792">
    <property type="entry name" value="Tscrpt_reg_LuxR_C"/>
</dbReference>
<accession>A0A3M8LRX2</accession>
<name>A0A3M8LRX2_9MICO</name>
<dbReference type="SMART" id="SM00421">
    <property type="entry name" value="HTH_LUXR"/>
    <property type="match status" value="1"/>
</dbReference>
<evidence type="ECO:0000259" key="3">
    <source>
        <dbReference type="PROSITE" id="PS50043"/>
    </source>
</evidence>
<dbReference type="PRINTS" id="PR00038">
    <property type="entry name" value="HTHLUXR"/>
</dbReference>
<dbReference type="PANTHER" id="PTHR16305">
    <property type="entry name" value="TESTICULAR SOLUBLE ADENYLYL CYCLASE"/>
    <property type="match status" value="1"/>
</dbReference>
<keyword evidence="2" id="KW-0067">ATP-binding</keyword>
<dbReference type="PROSITE" id="PS50043">
    <property type="entry name" value="HTH_LUXR_2"/>
    <property type="match status" value="1"/>
</dbReference>
<evidence type="ECO:0000256" key="1">
    <source>
        <dbReference type="ARBA" id="ARBA00022741"/>
    </source>
</evidence>
<evidence type="ECO:0000256" key="2">
    <source>
        <dbReference type="ARBA" id="ARBA00022840"/>
    </source>
</evidence>
<keyword evidence="5" id="KW-1185">Reference proteome</keyword>
<keyword evidence="1" id="KW-0547">Nucleotide-binding</keyword>
<dbReference type="SUPFAM" id="SSF46894">
    <property type="entry name" value="C-terminal effector domain of the bipartite response regulators"/>
    <property type="match status" value="1"/>
</dbReference>
<feature type="domain" description="HTH luxR-type" evidence="3">
    <location>
        <begin position="907"/>
        <end position="972"/>
    </location>
</feature>
<dbReference type="Pfam" id="PF00196">
    <property type="entry name" value="GerE"/>
    <property type="match status" value="1"/>
</dbReference>
<comment type="caution">
    <text evidence="4">The sequence shown here is derived from an EMBL/GenBank/DDBJ whole genome shotgun (WGS) entry which is preliminary data.</text>
</comment>
<dbReference type="GO" id="GO:0004016">
    <property type="term" value="F:adenylate cyclase activity"/>
    <property type="evidence" value="ECO:0007669"/>
    <property type="project" value="TreeGrafter"/>
</dbReference>